<evidence type="ECO:0000256" key="4">
    <source>
        <dbReference type="ARBA" id="ARBA00023242"/>
    </source>
</evidence>
<evidence type="ECO:0000259" key="5">
    <source>
        <dbReference type="Pfam" id="PF08784"/>
    </source>
</evidence>
<proteinExistence type="inferred from homology"/>
<gene>
    <name evidence="6" type="ORF">BLA29_002741</name>
</gene>
<dbReference type="PANTHER" id="PTHR13989:SF16">
    <property type="entry name" value="REPLICATION PROTEIN A2"/>
    <property type="match status" value="1"/>
</dbReference>
<keyword evidence="4" id="KW-0539">Nucleus</keyword>
<dbReference type="GO" id="GO:0006260">
    <property type="term" value="P:DNA replication"/>
    <property type="evidence" value="ECO:0007669"/>
    <property type="project" value="TreeGrafter"/>
</dbReference>
<dbReference type="Pfam" id="PF08784">
    <property type="entry name" value="RPA_C"/>
    <property type="match status" value="1"/>
</dbReference>
<evidence type="ECO:0000313" key="7">
    <source>
        <dbReference type="Proteomes" id="UP000194236"/>
    </source>
</evidence>
<name>A0A1Y3B6P3_EURMA</name>
<keyword evidence="3" id="KW-0238">DNA-binding</keyword>
<evidence type="ECO:0000256" key="2">
    <source>
        <dbReference type="ARBA" id="ARBA00007815"/>
    </source>
</evidence>
<accession>A0A1Y3B6P3</accession>
<dbReference type="PANTHER" id="PTHR13989">
    <property type="entry name" value="REPLICATION PROTEIN A-RELATED"/>
    <property type="match status" value="1"/>
</dbReference>
<dbReference type="GO" id="GO:0000724">
    <property type="term" value="P:double-strand break repair via homologous recombination"/>
    <property type="evidence" value="ECO:0007669"/>
    <property type="project" value="TreeGrafter"/>
</dbReference>
<protein>
    <recommendedName>
        <fullName evidence="5">Replication protein A C-terminal domain-containing protein</fullName>
    </recommendedName>
</protein>
<comment type="caution">
    <text evidence="6">The sequence shown here is derived from an EMBL/GenBank/DDBJ whole genome shotgun (WGS) entry which is preliminary data.</text>
</comment>
<dbReference type="EMBL" id="MUJZ01039993">
    <property type="protein sequence ID" value="OTF75867.1"/>
    <property type="molecule type" value="Genomic_DNA"/>
</dbReference>
<evidence type="ECO:0000313" key="6">
    <source>
        <dbReference type="EMBL" id="OTF75867.1"/>
    </source>
</evidence>
<dbReference type="InterPro" id="IPR012340">
    <property type="entry name" value="NA-bd_OB-fold"/>
</dbReference>
<dbReference type="Gene3D" id="1.10.10.10">
    <property type="entry name" value="Winged helix-like DNA-binding domain superfamily/Winged helix DNA-binding domain"/>
    <property type="match status" value="1"/>
</dbReference>
<dbReference type="InterPro" id="IPR014892">
    <property type="entry name" value="RPA_C"/>
</dbReference>
<dbReference type="InterPro" id="IPR040260">
    <property type="entry name" value="RFA2-like"/>
</dbReference>
<keyword evidence="7" id="KW-1185">Reference proteome</keyword>
<organism evidence="6 7">
    <name type="scientific">Euroglyphus maynei</name>
    <name type="common">Mayne's house dust mite</name>
    <dbReference type="NCBI Taxonomy" id="6958"/>
    <lineage>
        <taxon>Eukaryota</taxon>
        <taxon>Metazoa</taxon>
        <taxon>Ecdysozoa</taxon>
        <taxon>Arthropoda</taxon>
        <taxon>Chelicerata</taxon>
        <taxon>Arachnida</taxon>
        <taxon>Acari</taxon>
        <taxon>Acariformes</taxon>
        <taxon>Sarcoptiformes</taxon>
        <taxon>Astigmata</taxon>
        <taxon>Psoroptidia</taxon>
        <taxon>Analgoidea</taxon>
        <taxon>Pyroglyphidae</taxon>
        <taxon>Pyroglyphinae</taxon>
        <taxon>Euroglyphus</taxon>
    </lineage>
</organism>
<comment type="similarity">
    <text evidence="2">Belongs to the replication factor A protein 2 family.</text>
</comment>
<dbReference type="GO" id="GO:0006289">
    <property type="term" value="P:nucleotide-excision repair"/>
    <property type="evidence" value="ECO:0007669"/>
    <property type="project" value="TreeGrafter"/>
</dbReference>
<dbReference type="Proteomes" id="UP000194236">
    <property type="component" value="Unassembled WGS sequence"/>
</dbReference>
<dbReference type="SUPFAM" id="SSF46785">
    <property type="entry name" value="Winged helix' DNA-binding domain"/>
    <property type="match status" value="1"/>
</dbReference>
<dbReference type="InterPro" id="IPR036388">
    <property type="entry name" value="WH-like_DNA-bd_sf"/>
</dbReference>
<evidence type="ECO:0000256" key="1">
    <source>
        <dbReference type="ARBA" id="ARBA00004123"/>
    </source>
</evidence>
<dbReference type="OrthoDB" id="25571at2759"/>
<dbReference type="AlphaFoldDB" id="A0A1Y3B6P3"/>
<dbReference type="SUPFAM" id="SSF50249">
    <property type="entry name" value="Nucleic acid-binding proteins"/>
    <property type="match status" value="1"/>
</dbReference>
<dbReference type="GO" id="GO:0000781">
    <property type="term" value="C:chromosome, telomeric region"/>
    <property type="evidence" value="ECO:0007669"/>
    <property type="project" value="TreeGrafter"/>
</dbReference>
<dbReference type="GO" id="GO:0035861">
    <property type="term" value="C:site of double-strand break"/>
    <property type="evidence" value="ECO:0007669"/>
    <property type="project" value="TreeGrafter"/>
</dbReference>
<dbReference type="GO" id="GO:0005662">
    <property type="term" value="C:DNA replication factor A complex"/>
    <property type="evidence" value="ECO:0007669"/>
    <property type="project" value="TreeGrafter"/>
</dbReference>
<dbReference type="GO" id="GO:0003697">
    <property type="term" value="F:single-stranded DNA binding"/>
    <property type="evidence" value="ECO:0007669"/>
    <property type="project" value="TreeGrafter"/>
</dbReference>
<dbReference type="InterPro" id="IPR036390">
    <property type="entry name" value="WH_DNA-bd_sf"/>
</dbReference>
<feature type="domain" description="Replication protein A C-terminal" evidence="5">
    <location>
        <begin position="158"/>
        <end position="235"/>
    </location>
</feature>
<evidence type="ECO:0000256" key="3">
    <source>
        <dbReference type="ARBA" id="ARBA00023125"/>
    </source>
</evidence>
<reference evidence="6 7" key="1">
    <citation type="submission" date="2017-03" db="EMBL/GenBank/DDBJ databases">
        <title>Genome Survey of Euroglyphus maynei.</title>
        <authorList>
            <person name="Arlian L.G."/>
            <person name="Morgan M.S."/>
            <person name="Rider S.D."/>
        </authorList>
    </citation>
    <scope>NUCLEOTIDE SEQUENCE [LARGE SCALE GENOMIC DNA]</scope>
    <source>
        <strain evidence="6">Arlian Lab</strain>
        <tissue evidence="6">Whole body</tissue>
    </source>
</reference>
<sequence length="241" mass="27673">MALSSLGGDDKIPILNRNYKNIVHVSCSQISRLTNKENGMVMFQQRIHSIITIGVVQNIQEFVQRNIYTIDDYTGSSIDVHLYKNDREDDIGFPIPNVCRTNYIEIIGFARINNTKPFIVAFRVRVIKNPNEISAHFLSVIQESLLLEKRMKVTFKTKGQSESNVMVNFEDYDPNDLSKLEQTVLDVIKKYGKGMFGVSRDVIHQHLDHVNPIDIDHSILFLLAKPIIFSTIDNHTFKSYD</sequence>
<dbReference type="Gene3D" id="2.40.50.140">
    <property type="entry name" value="Nucleic acid-binding proteins"/>
    <property type="match status" value="1"/>
</dbReference>
<comment type="subcellular location">
    <subcellularLocation>
        <location evidence="1">Nucleus</location>
    </subcellularLocation>
</comment>